<dbReference type="HAMAP" id="MF_01440">
    <property type="entry name" value="CheD"/>
    <property type="match status" value="1"/>
</dbReference>
<comment type="catalytic activity">
    <reaction evidence="3">
        <text>L-glutaminyl-[protein] + H2O = L-glutamyl-[protein] + NH4(+)</text>
        <dbReference type="Rhea" id="RHEA:16441"/>
        <dbReference type="Rhea" id="RHEA-COMP:10207"/>
        <dbReference type="Rhea" id="RHEA-COMP:10208"/>
        <dbReference type="ChEBI" id="CHEBI:15377"/>
        <dbReference type="ChEBI" id="CHEBI:28938"/>
        <dbReference type="ChEBI" id="CHEBI:29973"/>
        <dbReference type="ChEBI" id="CHEBI:30011"/>
        <dbReference type="EC" id="3.5.1.44"/>
    </reaction>
</comment>
<dbReference type="CDD" id="cd16352">
    <property type="entry name" value="CheD"/>
    <property type="match status" value="1"/>
</dbReference>
<dbReference type="KEGG" id="nkf:Nkreftii_002590"/>
<comment type="similarity">
    <text evidence="3">Belongs to the CheD family.</text>
</comment>
<dbReference type="EMBL" id="CP047423">
    <property type="protein sequence ID" value="QPD04816.1"/>
    <property type="molecule type" value="Genomic_DNA"/>
</dbReference>
<evidence type="ECO:0000256" key="2">
    <source>
        <dbReference type="ARBA" id="ARBA00022801"/>
    </source>
</evidence>
<evidence type="ECO:0000313" key="5">
    <source>
        <dbReference type="EMBL" id="QPD04816.1"/>
    </source>
</evidence>
<dbReference type="GO" id="GO:0006935">
    <property type="term" value="P:chemotaxis"/>
    <property type="evidence" value="ECO:0007669"/>
    <property type="project" value="UniProtKB-UniRule"/>
</dbReference>
<evidence type="ECO:0000256" key="1">
    <source>
        <dbReference type="ARBA" id="ARBA00022500"/>
    </source>
</evidence>
<gene>
    <name evidence="3" type="primary">cheD</name>
    <name evidence="5" type="ORF">Nkreftii_002590</name>
</gene>
<dbReference type="GO" id="GO:0050568">
    <property type="term" value="F:protein-glutamine glutaminase activity"/>
    <property type="evidence" value="ECO:0007669"/>
    <property type="project" value="UniProtKB-UniRule"/>
</dbReference>
<dbReference type="InterPro" id="IPR011324">
    <property type="entry name" value="Cytotoxic_necrot_fac-like_cat"/>
</dbReference>
<dbReference type="AlphaFoldDB" id="A0A7S8J008"/>
<keyword evidence="5" id="KW-0675">Receptor</keyword>
<evidence type="ECO:0000313" key="6">
    <source>
        <dbReference type="Proteomes" id="UP000593737"/>
    </source>
</evidence>
<dbReference type="PANTHER" id="PTHR35147:SF2">
    <property type="entry name" value="CHEMORECEPTOR GLUTAMINE DEAMIDASE CHED-RELATED"/>
    <property type="match status" value="1"/>
</dbReference>
<reference evidence="5 6" key="1">
    <citation type="journal article" date="2020" name="ISME J.">
        <title>Enrichment and physiological characterization of a novel comammox Nitrospira indicates ammonium inhibition of complete nitrification.</title>
        <authorList>
            <person name="Sakoula D."/>
            <person name="Koch H."/>
            <person name="Frank J."/>
            <person name="Jetten M.S.M."/>
            <person name="van Kessel M.A.H.J."/>
            <person name="Lucker S."/>
        </authorList>
    </citation>
    <scope>NUCLEOTIDE SEQUENCE [LARGE SCALE GENOMIC DNA]</scope>
    <source>
        <strain evidence="5">Comreactor17</strain>
    </source>
</reference>
<dbReference type="EC" id="3.5.1.44" evidence="3"/>
<accession>A0A7S8J008</accession>
<organism evidence="5 6">
    <name type="scientific">Candidatus Nitrospira kreftii</name>
    <dbReference type="NCBI Taxonomy" id="2652173"/>
    <lineage>
        <taxon>Bacteria</taxon>
        <taxon>Pseudomonadati</taxon>
        <taxon>Nitrospirota</taxon>
        <taxon>Nitrospiria</taxon>
        <taxon>Nitrospirales</taxon>
        <taxon>Nitrospiraceae</taxon>
        <taxon>Nitrospira</taxon>
    </lineage>
</organism>
<keyword evidence="2 3" id="KW-0378">Hydrolase</keyword>
<sequence>MANASRDTLHASRSPHGQAGSTDDASAFSHIRRMRDGRFPHEIAAILPGEFFVSASPMIVYTVLGSCISACIRDPVVGVGGMNHFMLPKPKEGGNDSWGESTRYGSYAMESLINEILKLGGMKRRLEVKLFGAGKIYEGNIDVGARNAEWVLGFLKTEGLKPIKTDLGDVCPRKVYYFTESGRVLMKRIERLKNKTIAEREQEYATKIQIVGKPVEDDVTLF</sequence>
<keyword evidence="1 3" id="KW-0145">Chemotaxis</keyword>
<dbReference type="SUPFAM" id="SSF64438">
    <property type="entry name" value="CNF1/YfiH-like putative cysteine hydrolases"/>
    <property type="match status" value="1"/>
</dbReference>
<evidence type="ECO:0000256" key="4">
    <source>
        <dbReference type="SAM" id="MobiDB-lite"/>
    </source>
</evidence>
<dbReference type="Gene3D" id="3.30.1330.200">
    <property type="match status" value="1"/>
</dbReference>
<dbReference type="Proteomes" id="UP000593737">
    <property type="component" value="Chromosome"/>
</dbReference>
<comment type="function">
    <text evidence="3">Probably deamidates glutamine residues to glutamate on methyl-accepting chemotaxis receptors (MCPs), playing an important role in chemotaxis.</text>
</comment>
<dbReference type="InterPro" id="IPR038592">
    <property type="entry name" value="CheD-like_sf"/>
</dbReference>
<feature type="region of interest" description="Disordered" evidence="4">
    <location>
        <begin position="1"/>
        <end position="26"/>
    </location>
</feature>
<dbReference type="Pfam" id="PF03975">
    <property type="entry name" value="CheD"/>
    <property type="match status" value="1"/>
</dbReference>
<dbReference type="InterPro" id="IPR005659">
    <property type="entry name" value="Chemorcpt_Glu_NH3ase_CheD"/>
</dbReference>
<name>A0A7S8J008_9BACT</name>
<dbReference type="PANTHER" id="PTHR35147">
    <property type="entry name" value="CHEMORECEPTOR GLUTAMINE DEAMIDASE CHED-RELATED"/>
    <property type="match status" value="1"/>
</dbReference>
<proteinExistence type="inferred from homology"/>
<evidence type="ECO:0000256" key="3">
    <source>
        <dbReference type="HAMAP-Rule" id="MF_01440"/>
    </source>
</evidence>
<protein>
    <recommendedName>
        <fullName evidence="3">Probable chemoreceptor glutamine deamidase CheD</fullName>
        <ecNumber evidence="3">3.5.1.44</ecNumber>
    </recommendedName>
</protein>